<reference evidence="2" key="1">
    <citation type="submission" date="2016-04" db="EMBL/GenBank/DDBJ databases">
        <authorList>
            <person name="Evans L.H."/>
            <person name="Alamgir A."/>
            <person name="Owens N."/>
            <person name="Weber N.D."/>
            <person name="Virtaneva K."/>
            <person name="Barbian K."/>
            <person name="Babar A."/>
            <person name="Rosenke K."/>
        </authorList>
    </citation>
    <scope>NUCLEOTIDE SEQUENCE [LARGE SCALE GENOMIC DNA]</scope>
    <source>
        <strain evidence="2">CBS 101.48</strain>
    </source>
</reference>
<dbReference type="InterPro" id="IPR043129">
    <property type="entry name" value="ATPase_NBD"/>
</dbReference>
<proteinExistence type="predicted"/>
<protein>
    <submittedName>
        <fullName evidence="2">Uncharacterized protein</fullName>
    </submittedName>
</protein>
<dbReference type="EMBL" id="LT554760">
    <property type="protein sequence ID" value="SAM07672.1"/>
    <property type="molecule type" value="Genomic_DNA"/>
</dbReference>
<feature type="region of interest" description="Disordered" evidence="1">
    <location>
        <begin position="1"/>
        <end position="138"/>
    </location>
</feature>
<evidence type="ECO:0000256" key="1">
    <source>
        <dbReference type="SAM" id="MobiDB-lite"/>
    </source>
</evidence>
<feature type="compositionally biased region" description="Low complexity" evidence="1">
    <location>
        <begin position="60"/>
        <end position="77"/>
    </location>
</feature>
<dbReference type="OMA" id="AYKCMWA"/>
<dbReference type="Gene3D" id="3.90.640.10">
    <property type="entry name" value="Actin, Chain A, domain 4"/>
    <property type="match status" value="1"/>
</dbReference>
<dbReference type="Pfam" id="PF17003">
    <property type="entry name" value="Actin_micro"/>
    <property type="match status" value="1"/>
</dbReference>
<dbReference type="Proteomes" id="UP000078561">
    <property type="component" value="Unassembled WGS sequence"/>
</dbReference>
<feature type="compositionally biased region" description="Basic and acidic residues" evidence="1">
    <location>
        <begin position="82"/>
        <end position="92"/>
    </location>
</feature>
<feature type="region of interest" description="Disordered" evidence="1">
    <location>
        <begin position="585"/>
        <end position="608"/>
    </location>
</feature>
<dbReference type="AlphaFoldDB" id="A0A168S1C0"/>
<sequence length="741" mass="82077">MESAATEPSPNSTSPPLRSDDTVTATTTTAATTSKRTSDSKKGQASSPPKPRKKQRQKEPTPLSTSSSPASGVSTPTIIKPTKLDKQQHVEPADDDTEDGDDGDDNTHHSSETTSLKHITTTASSENRSHPPTVRLDQPNFKYTTFPLKGYTILPTRNIASNFVRSDTSYVRGHKAGDAAICPKEEEEWHDTIIIHPGSRNLRIGLASEAYPITVPHVLARRVRTPGNKKAHPHTKDDDALREMRNELNWRMKNAKRRTLPNADNQVISFNSHAPKEIIPDHNDPYRVEWIDFKEQQDEVYVADSALKVPFGGDDDVPYDLFYPWRNGTLNQVDYTSLYAVLGDLQTIWTSVIQSELEIEDHSLENFNAVLVVPDAMDRSYISALITMMLQHMKFRGVIVQQASSCATFGAGVSSACVVDIGAQTTSIACIDEGVQLVDSRVTINIGGDDITRTFASFLTDNSFPYHALDLSRPYDWRLVEELKEKWCTMNEAEISVQVYDFFVRAPHQHTYKYQCKVYDEVFLAPLCLVYPNILKGRYGVEEDEVAKNNDGLTSSGVIDDIGADELSTVMANPSSQATVAARFKQPSSQSATPKADGSPAPSNDISTAAISTKNNSNIVYNFYPIDVAIAQSIQSASGNSDDRLKRYFTNIIVVGGGVAKISNFDRVLEDRLLSTMIARSSGIEDVDVLPAPRELDPEILVWKGASVLCKLEIAKDMWIGEPEWMESGLRLIRDRSLLLF</sequence>
<feature type="compositionally biased region" description="Polar residues" evidence="1">
    <location>
        <begin position="112"/>
        <end position="126"/>
    </location>
</feature>
<dbReference type="SUPFAM" id="SSF53067">
    <property type="entry name" value="Actin-like ATPase domain"/>
    <property type="match status" value="2"/>
</dbReference>
<dbReference type="STRING" id="4829.A0A168S1C0"/>
<organism evidence="2">
    <name type="scientific">Absidia glauca</name>
    <name type="common">Pin mould</name>
    <dbReference type="NCBI Taxonomy" id="4829"/>
    <lineage>
        <taxon>Eukaryota</taxon>
        <taxon>Fungi</taxon>
        <taxon>Fungi incertae sedis</taxon>
        <taxon>Mucoromycota</taxon>
        <taxon>Mucoromycotina</taxon>
        <taxon>Mucoromycetes</taxon>
        <taxon>Mucorales</taxon>
        <taxon>Cunninghamellaceae</taxon>
        <taxon>Absidia</taxon>
    </lineage>
</organism>
<dbReference type="Gene3D" id="3.30.420.40">
    <property type="match status" value="1"/>
</dbReference>
<dbReference type="OrthoDB" id="5572108at2759"/>
<evidence type="ECO:0000313" key="2">
    <source>
        <dbReference type="EMBL" id="SAM07672.1"/>
    </source>
</evidence>
<feature type="compositionally biased region" description="Low complexity" evidence="1">
    <location>
        <begin position="22"/>
        <end position="35"/>
    </location>
</feature>
<dbReference type="Gene3D" id="3.30.420.580">
    <property type="match status" value="1"/>
</dbReference>
<dbReference type="FunCoup" id="A0A168S1C0">
    <property type="interactions" value="749"/>
</dbReference>
<keyword evidence="3" id="KW-1185">Reference proteome</keyword>
<dbReference type="PANTHER" id="PTHR11937">
    <property type="entry name" value="ACTIN"/>
    <property type="match status" value="1"/>
</dbReference>
<name>A0A168S1C0_ABSGL</name>
<dbReference type="InterPro" id="IPR004000">
    <property type="entry name" value="Actin"/>
</dbReference>
<feature type="compositionally biased region" description="Polar residues" evidence="1">
    <location>
        <begin position="1"/>
        <end position="16"/>
    </location>
</feature>
<evidence type="ECO:0000313" key="3">
    <source>
        <dbReference type="Proteomes" id="UP000078561"/>
    </source>
</evidence>
<accession>A0A168S1C0</accession>
<gene>
    <name evidence="2" type="primary">ABSGL_13315.1 scaffold 13659</name>
</gene>
<dbReference type="SMART" id="SM00268">
    <property type="entry name" value="ACTIN"/>
    <property type="match status" value="1"/>
</dbReference>
<dbReference type="InParanoid" id="A0A168S1C0"/>
<dbReference type="CDD" id="cd10206">
    <property type="entry name" value="ASKHA_NBD_Arp8-like"/>
    <property type="match status" value="1"/>
</dbReference>
<feature type="compositionally biased region" description="Acidic residues" evidence="1">
    <location>
        <begin position="93"/>
        <end position="104"/>
    </location>
</feature>